<dbReference type="GeneID" id="114766745"/>
<dbReference type="InterPro" id="IPR015943">
    <property type="entry name" value="WD40/YVTN_repeat-like_dom_sf"/>
</dbReference>
<reference evidence="5 6" key="1">
    <citation type="submission" date="2020-06" db="EMBL/GenBank/DDBJ databases">
        <authorList>
            <consortium name="Wellcome Sanger Institute Data Sharing"/>
        </authorList>
    </citation>
    <scope>NUCLEOTIDE SEQUENCE [LARGE SCALE GENOMIC DNA]</scope>
</reference>
<dbReference type="InterPro" id="IPR019775">
    <property type="entry name" value="WD40_repeat_CS"/>
</dbReference>
<dbReference type="InterPro" id="IPR051242">
    <property type="entry name" value="WD-EF-hand_domain"/>
</dbReference>
<dbReference type="Ensembl" id="ENSDCDT00010006752.1">
    <property type="protein sequence ID" value="ENSDCDP00010006533.1"/>
    <property type="gene ID" value="ENSDCDG00010002804.1"/>
</dbReference>
<gene>
    <name evidence="5" type="primary">LOC114766745</name>
</gene>
<dbReference type="PRINTS" id="PR00320">
    <property type="entry name" value="GPROTEINBRPT"/>
</dbReference>
<protein>
    <recommendedName>
        <fullName evidence="7">WD repeat-containing protein 49-like</fullName>
    </recommendedName>
</protein>
<dbReference type="RefSeq" id="XP_028813738.1">
    <property type="nucleotide sequence ID" value="XM_028957905.1"/>
</dbReference>
<dbReference type="InterPro" id="IPR001680">
    <property type="entry name" value="WD40_rpt"/>
</dbReference>
<feature type="repeat" description="WD" evidence="3">
    <location>
        <begin position="414"/>
        <end position="455"/>
    </location>
</feature>
<dbReference type="Proteomes" id="UP000694580">
    <property type="component" value="Chromosome 2"/>
</dbReference>
<keyword evidence="1 3" id="KW-0853">WD repeat</keyword>
<feature type="compositionally biased region" description="Basic and acidic residues" evidence="4">
    <location>
        <begin position="1051"/>
        <end position="1067"/>
    </location>
</feature>
<dbReference type="SMART" id="SM00320">
    <property type="entry name" value="WD40"/>
    <property type="match status" value="11"/>
</dbReference>
<evidence type="ECO:0000256" key="3">
    <source>
        <dbReference type="PROSITE-ProRule" id="PRU00221"/>
    </source>
</evidence>
<dbReference type="Gene3D" id="2.130.10.10">
    <property type="entry name" value="YVTN repeat-like/Quinoprotein amine dehydrogenase"/>
    <property type="match status" value="4"/>
</dbReference>
<accession>A0AAY4ABV1</accession>
<feature type="compositionally biased region" description="Basic and acidic residues" evidence="4">
    <location>
        <begin position="911"/>
        <end position="926"/>
    </location>
</feature>
<evidence type="ECO:0008006" key="7">
    <source>
        <dbReference type="Google" id="ProtNLM"/>
    </source>
</evidence>
<reference evidence="5" key="2">
    <citation type="submission" date="2025-08" db="UniProtKB">
        <authorList>
            <consortium name="Ensembl"/>
        </authorList>
    </citation>
    <scope>IDENTIFICATION</scope>
</reference>
<feature type="repeat" description="WD" evidence="3">
    <location>
        <begin position="580"/>
        <end position="602"/>
    </location>
</feature>
<dbReference type="PROSITE" id="PS00678">
    <property type="entry name" value="WD_REPEATS_1"/>
    <property type="match status" value="1"/>
</dbReference>
<sequence>MDGVKRYSNNPWTVYEEETPHCRVWKCKGDSLQDELKLEHLQLLQLSFTRQITSEATSQGKREKNGIPGGPSDDTMGLEEFRTALLAITGLEHWASKAEELFNEVDIFCRGRVGWEEVCTYLLQCYRQRDSTEQEEARAPRTSQPLIRHCLHSQREPIVRMVAVSQPPPLRFITVSKRGTLTVWNRSLHIVTSVQLSGDPEEEGNRKKFRGLTTDAVYMANVHKIAVATMNRELRFFDISASSYIEEFHLCGLSNAVTAMCYWYDTSSPGNPSLLVWGDDKGSVNILRFLCPHKGLFDIPFTNQTGPQRVYLQDVCINSQRVSYQHVGKIHEEPINRIQYRPGADLVVTSSESATSSVVLVDVSLRNKSYVWKINKGVTCFDFCASMGLLVTSGVEPVVRVWTCYVTACPVASLEGHRTAVLDVAIHQGLSKIFSYSKDAVLKIWDIQSQQCVRSLQLKFPYIVAGQTPEHGNFPLLLLQTPLQQVLVSCRDYLGLLRLDGGASDDRPVALTSLLYNSHLKQVVTACANSSLAMWDIRTGSKILEMRNTHGEAAITCLALDTTQRLLVTGASNGTIKTEIITGASNGTIKVWNLLNGHNLHKLEAVSDTEVTGVICNPDNHLLAVGWSRQIAQYHITDPNETYVRAEMPWKASQQHQGDILAVDHCPLRGLLATGSFDGEIIIWDLDNQRPVVRLANSKSKNAACPVDKLMFLQHHAECRQWRERPLLISSQAGYVCCWMISGSPCNHGQFYAPNQARECVLGLSSDQENKLLVTSDTAGFIQVWDISQHLRLTPDEGAECRPLLLHSWRAHGAAAVGAELLTVHTGFFVASASADGVARLWTVDGGLVGDFGRDQQWNLSDPSTYQRSSGRCKQRSTNQGDVEEKEDDQSPGSSDAPDDTGRVQSAELASRADERCREDYPKKTEPAGPDEDLLAAEDQAEARSVSKSPTPMAYTTLRCTESDQYTNTQTSLGTRVAQELQRKMTARKDRQQTFGDIDVKKIWLINNICTPFQALKLPELSRVEDMPTRPELLFSRATELSSPLLSSQGSDRHVTEEVASERDGVEGSHPSFSLPV</sequence>
<dbReference type="Pfam" id="PF00400">
    <property type="entry name" value="WD40"/>
    <property type="match status" value="3"/>
</dbReference>
<evidence type="ECO:0000256" key="2">
    <source>
        <dbReference type="ARBA" id="ARBA00022737"/>
    </source>
</evidence>
<dbReference type="PROSITE" id="PS50294">
    <property type="entry name" value="WD_REPEATS_REGION"/>
    <property type="match status" value="2"/>
</dbReference>
<dbReference type="RefSeq" id="XP_028813746.1">
    <property type="nucleotide sequence ID" value="XM_028957913.1"/>
</dbReference>
<dbReference type="SUPFAM" id="SSF50998">
    <property type="entry name" value="Quinoprotein alcohol dehydrogenase-like"/>
    <property type="match status" value="1"/>
</dbReference>
<organism evidence="5 6">
    <name type="scientific">Denticeps clupeoides</name>
    <name type="common">denticle herring</name>
    <dbReference type="NCBI Taxonomy" id="299321"/>
    <lineage>
        <taxon>Eukaryota</taxon>
        <taxon>Metazoa</taxon>
        <taxon>Chordata</taxon>
        <taxon>Craniata</taxon>
        <taxon>Vertebrata</taxon>
        <taxon>Euteleostomi</taxon>
        <taxon>Actinopterygii</taxon>
        <taxon>Neopterygii</taxon>
        <taxon>Teleostei</taxon>
        <taxon>Clupei</taxon>
        <taxon>Clupeiformes</taxon>
        <taxon>Denticipitoidei</taxon>
        <taxon>Denticipitidae</taxon>
        <taxon>Denticeps</taxon>
    </lineage>
</organism>
<dbReference type="PROSITE" id="PS50082">
    <property type="entry name" value="WD_REPEATS_2"/>
    <property type="match status" value="3"/>
</dbReference>
<feature type="region of interest" description="Disordered" evidence="4">
    <location>
        <begin position="1044"/>
        <end position="1077"/>
    </location>
</feature>
<dbReference type="RefSeq" id="XP_028813755.1">
    <property type="nucleotide sequence ID" value="XM_028957922.1"/>
</dbReference>
<dbReference type="SUPFAM" id="SSF50978">
    <property type="entry name" value="WD40 repeat-like"/>
    <property type="match status" value="2"/>
</dbReference>
<feature type="region of interest" description="Disordered" evidence="4">
    <location>
        <begin position="853"/>
        <end position="933"/>
    </location>
</feature>
<name>A0AAY4ABV1_9TELE</name>
<keyword evidence="6" id="KW-1185">Reference proteome</keyword>
<evidence type="ECO:0000256" key="1">
    <source>
        <dbReference type="ARBA" id="ARBA00022574"/>
    </source>
</evidence>
<dbReference type="AlphaFoldDB" id="A0AAY4ABV1"/>
<dbReference type="InterPro" id="IPR020472">
    <property type="entry name" value="WD40_PAC1"/>
</dbReference>
<dbReference type="GeneTree" id="ENSGT00940000166249"/>
<dbReference type="PANTHER" id="PTHR44324:SF3">
    <property type="entry name" value="WD REPEAT-CONTAINING PROTEIN 49-LIKE"/>
    <property type="match status" value="1"/>
</dbReference>
<evidence type="ECO:0000313" key="6">
    <source>
        <dbReference type="Proteomes" id="UP000694580"/>
    </source>
</evidence>
<evidence type="ECO:0000313" key="5">
    <source>
        <dbReference type="Ensembl" id="ENSDCDP00010006533.1"/>
    </source>
</evidence>
<evidence type="ECO:0000256" key="4">
    <source>
        <dbReference type="SAM" id="MobiDB-lite"/>
    </source>
</evidence>
<dbReference type="InterPro" id="IPR036322">
    <property type="entry name" value="WD40_repeat_dom_sf"/>
</dbReference>
<dbReference type="InterPro" id="IPR011047">
    <property type="entry name" value="Quinoprotein_ADH-like_sf"/>
</dbReference>
<dbReference type="PANTHER" id="PTHR44324">
    <property type="entry name" value="WD40 REPEAT DOMAIN 95"/>
    <property type="match status" value="1"/>
</dbReference>
<feature type="region of interest" description="Disordered" evidence="4">
    <location>
        <begin position="54"/>
        <end position="75"/>
    </location>
</feature>
<keyword evidence="2" id="KW-0677">Repeat</keyword>
<proteinExistence type="predicted"/>
<feature type="repeat" description="WD" evidence="3">
    <location>
        <begin position="653"/>
        <end position="694"/>
    </location>
</feature>
<feature type="compositionally biased region" description="Polar residues" evidence="4">
    <location>
        <begin position="856"/>
        <end position="881"/>
    </location>
</feature>
<reference evidence="5" key="3">
    <citation type="submission" date="2025-09" db="UniProtKB">
        <authorList>
            <consortium name="Ensembl"/>
        </authorList>
    </citation>
    <scope>IDENTIFICATION</scope>
</reference>